<dbReference type="EMBL" id="OU895877">
    <property type="protein sequence ID" value="CAG9800705.1"/>
    <property type="molecule type" value="Genomic_DNA"/>
</dbReference>
<reference evidence="1" key="2">
    <citation type="submission" date="2022-10" db="EMBL/GenBank/DDBJ databases">
        <authorList>
            <consortium name="ENA_rothamsted_submissions"/>
            <consortium name="culmorum"/>
            <person name="King R."/>
        </authorList>
    </citation>
    <scope>NUCLEOTIDE SEQUENCE</scope>
</reference>
<evidence type="ECO:0000313" key="2">
    <source>
        <dbReference type="Proteomes" id="UP001153620"/>
    </source>
</evidence>
<dbReference type="SUPFAM" id="SSF50978">
    <property type="entry name" value="WD40 repeat-like"/>
    <property type="match status" value="1"/>
</dbReference>
<dbReference type="InterPro" id="IPR036322">
    <property type="entry name" value="WD40_repeat_dom_sf"/>
</dbReference>
<sequence length="668" mass="77370">MDINLKTIGVTISNDDIVYPFNLQAWDDLLIQRMKFSCEVFSYNHDNITPTNIQLSSTKTKKPTEYPQLNINKTKVYDNADHNEKNFIMLHPYILPDCTLKNTHYLKSEMSPFSEKTGYILACLTTSGMIELYNYNIDTCELKNIDVNFSELRKNSLKVPTKEIVKLDVLRKTLNQVTFSNFEWCAIPYEDFKLLICTTKSDDLIIYHIQDDTVVEIKSTKIEGINRNKMKWMDMNDQHYIAFSTDKGDLVRYSVELEDDGTVNDIKKVGTIDGKLKMPINFMGIDYHETSTILFCFKGHTLEIFHLQEDKVELVCSKYVDMSITGFTLCDNLEYMLCTLNSRVYYIKLSIENGRMLLSTFSKLGFDSLMDDLDIASNYSFYGIGASKNNVLIYLSCYPQNAYDHLINKQPNHISINLFTKHDPVQIILNNPTLRMTDYIDCIEAIRFIGSNKLETLGVLEQMDYDIAITYKFLYYLKIQLLLINIKLIYYQMKSRNIFDIIDQSKVSIGELIRVINTQLLLNVMFKSKTMTDVHYRVIKSLKKLIIKYCNSVQDKEPFNTALETLKPQLNETLKVCNEKLKGKKVQAELCCFCFEELNDNQLECSSGHKLKRCATTNLPVSLDCTNFCKQCRESFTSLEILSLIIEDPSKFDIFLCPLCDLKFVLNE</sequence>
<dbReference type="AlphaFoldDB" id="A0A9N9WPG3"/>
<evidence type="ECO:0000313" key="1">
    <source>
        <dbReference type="EMBL" id="CAG9800705.1"/>
    </source>
</evidence>
<reference evidence="1" key="1">
    <citation type="submission" date="2022-01" db="EMBL/GenBank/DDBJ databases">
        <authorList>
            <person name="King R."/>
        </authorList>
    </citation>
    <scope>NUCLEOTIDE SEQUENCE</scope>
</reference>
<dbReference type="OrthoDB" id="6021743at2759"/>
<protein>
    <recommendedName>
        <fullName evidence="3">Transcription factor IIIC 90kDa subunit N-terminal domain-containing protein</fullName>
    </recommendedName>
</protein>
<dbReference type="Proteomes" id="UP001153620">
    <property type="component" value="Chromosome 1"/>
</dbReference>
<organism evidence="1 2">
    <name type="scientific">Chironomus riparius</name>
    <dbReference type="NCBI Taxonomy" id="315576"/>
    <lineage>
        <taxon>Eukaryota</taxon>
        <taxon>Metazoa</taxon>
        <taxon>Ecdysozoa</taxon>
        <taxon>Arthropoda</taxon>
        <taxon>Hexapoda</taxon>
        <taxon>Insecta</taxon>
        <taxon>Pterygota</taxon>
        <taxon>Neoptera</taxon>
        <taxon>Endopterygota</taxon>
        <taxon>Diptera</taxon>
        <taxon>Nematocera</taxon>
        <taxon>Chironomoidea</taxon>
        <taxon>Chironomidae</taxon>
        <taxon>Chironominae</taxon>
        <taxon>Chironomus</taxon>
    </lineage>
</organism>
<proteinExistence type="predicted"/>
<accession>A0A9N9WPG3</accession>
<evidence type="ECO:0008006" key="3">
    <source>
        <dbReference type="Google" id="ProtNLM"/>
    </source>
</evidence>
<keyword evidence="2" id="KW-1185">Reference proteome</keyword>
<gene>
    <name evidence="1" type="ORF">CHIRRI_LOCUS3644</name>
</gene>
<name>A0A9N9WPG3_9DIPT</name>